<gene>
    <name evidence="2" type="ORF">ACAOBT_LOCUS20111</name>
</gene>
<dbReference type="InterPro" id="IPR012337">
    <property type="entry name" value="RNaseH-like_sf"/>
</dbReference>
<dbReference type="AlphaFoldDB" id="A0A9P0L990"/>
<sequence>MPRCKKNFVSGSIVVRFGNAENNLIMGKATFLDPRFKTKGFSSEDNLKKVTEKIQSEIVYLIKKAQSEGAEIKNDNITSETKNPLKETDDTQDIIWQDFDITIKSSNITKNSPTATAIAEINMYSEETNLNRKENPILWWSERQKIYPWLSILAKKYLSIVETSVPCERVFSKAGQMKLVHIP</sequence>
<keyword evidence="3" id="KW-1185">Reference proteome</keyword>
<evidence type="ECO:0000313" key="2">
    <source>
        <dbReference type="EMBL" id="CAH1991159.1"/>
    </source>
</evidence>
<dbReference type="Proteomes" id="UP001152888">
    <property type="component" value="Unassembled WGS sequence"/>
</dbReference>
<dbReference type="GO" id="GO:0046983">
    <property type="term" value="F:protein dimerization activity"/>
    <property type="evidence" value="ECO:0007669"/>
    <property type="project" value="InterPro"/>
</dbReference>
<accession>A0A9P0L990</accession>
<evidence type="ECO:0000259" key="1">
    <source>
        <dbReference type="Pfam" id="PF05699"/>
    </source>
</evidence>
<dbReference type="SUPFAM" id="SSF53098">
    <property type="entry name" value="Ribonuclease H-like"/>
    <property type="match status" value="1"/>
</dbReference>
<name>A0A9P0L990_ACAOB</name>
<dbReference type="PANTHER" id="PTHR47611">
    <property type="entry name" value="HAT DIMERISATION DOMAIN, C-TERMINAL"/>
    <property type="match status" value="1"/>
</dbReference>
<dbReference type="OrthoDB" id="3062869at2759"/>
<proteinExistence type="predicted"/>
<feature type="domain" description="HAT C-terminal dimerisation" evidence="1">
    <location>
        <begin position="120"/>
        <end position="178"/>
    </location>
</feature>
<protein>
    <recommendedName>
        <fullName evidence="1">HAT C-terminal dimerisation domain-containing protein</fullName>
    </recommendedName>
</protein>
<dbReference type="EMBL" id="CAKOFQ010007106">
    <property type="protein sequence ID" value="CAH1991159.1"/>
    <property type="molecule type" value="Genomic_DNA"/>
</dbReference>
<dbReference type="PANTHER" id="PTHR47611:SF3">
    <property type="entry name" value="HAT C-TERMINAL DIMERISATION DOMAIN-CONTAINING PROTEIN"/>
    <property type="match status" value="1"/>
</dbReference>
<organism evidence="2 3">
    <name type="scientific">Acanthoscelides obtectus</name>
    <name type="common">Bean weevil</name>
    <name type="synonym">Bruchus obtectus</name>
    <dbReference type="NCBI Taxonomy" id="200917"/>
    <lineage>
        <taxon>Eukaryota</taxon>
        <taxon>Metazoa</taxon>
        <taxon>Ecdysozoa</taxon>
        <taxon>Arthropoda</taxon>
        <taxon>Hexapoda</taxon>
        <taxon>Insecta</taxon>
        <taxon>Pterygota</taxon>
        <taxon>Neoptera</taxon>
        <taxon>Endopterygota</taxon>
        <taxon>Coleoptera</taxon>
        <taxon>Polyphaga</taxon>
        <taxon>Cucujiformia</taxon>
        <taxon>Chrysomeloidea</taxon>
        <taxon>Chrysomelidae</taxon>
        <taxon>Bruchinae</taxon>
        <taxon>Bruchini</taxon>
        <taxon>Acanthoscelides</taxon>
    </lineage>
</organism>
<dbReference type="InterPro" id="IPR008906">
    <property type="entry name" value="HATC_C_dom"/>
</dbReference>
<reference evidence="2" key="1">
    <citation type="submission" date="2022-03" db="EMBL/GenBank/DDBJ databases">
        <authorList>
            <person name="Sayadi A."/>
        </authorList>
    </citation>
    <scope>NUCLEOTIDE SEQUENCE</scope>
</reference>
<comment type="caution">
    <text evidence="2">The sequence shown here is derived from an EMBL/GenBank/DDBJ whole genome shotgun (WGS) entry which is preliminary data.</text>
</comment>
<evidence type="ECO:0000313" key="3">
    <source>
        <dbReference type="Proteomes" id="UP001152888"/>
    </source>
</evidence>
<dbReference type="Pfam" id="PF05699">
    <property type="entry name" value="Dimer_Tnp_hAT"/>
    <property type="match status" value="1"/>
</dbReference>